<dbReference type="PANTHER" id="PTHR46173:SF1">
    <property type="entry name" value="CCA TRNA NUCLEOTIDYLTRANSFERASE 1, MITOCHONDRIAL"/>
    <property type="match status" value="1"/>
</dbReference>
<feature type="binding site" evidence="11">
    <location>
        <position position="161"/>
    </location>
    <ligand>
        <name>ATP</name>
        <dbReference type="ChEBI" id="CHEBI:30616"/>
    </ligand>
</feature>
<keyword evidence="16" id="KW-1185">Reference proteome</keyword>
<dbReference type="STRING" id="237069.SAMN05216498_2662"/>
<feature type="domain" description="tRNA nucleotidyltransferase/poly(A) polymerase RNA and SrmB- binding" evidence="13">
    <location>
        <begin position="170"/>
        <end position="228"/>
    </location>
</feature>
<dbReference type="HAMAP" id="MF_01263">
    <property type="entry name" value="CCA_bact_type3"/>
    <property type="match status" value="1"/>
</dbReference>
<feature type="binding site" evidence="11">
    <location>
        <position position="164"/>
    </location>
    <ligand>
        <name>ATP</name>
        <dbReference type="ChEBI" id="CHEBI:30616"/>
    </ligand>
</feature>
<feature type="binding site" evidence="11">
    <location>
        <position position="164"/>
    </location>
    <ligand>
        <name>CTP</name>
        <dbReference type="ChEBI" id="CHEBI:37563"/>
    </ligand>
</feature>
<dbReference type="EMBL" id="FNIG01000006">
    <property type="protein sequence ID" value="SDN61021.1"/>
    <property type="molecule type" value="Genomic_DNA"/>
</dbReference>
<dbReference type="InterPro" id="IPR050264">
    <property type="entry name" value="Bact_CCA-adding_enz_type3_sf"/>
</dbReference>
<feature type="binding site" evidence="11">
    <location>
        <position position="28"/>
    </location>
    <ligand>
        <name>ATP</name>
        <dbReference type="ChEBI" id="CHEBI:30616"/>
    </ligand>
</feature>
<name>A0A1H0CTL3_9BACI</name>
<dbReference type="GO" id="GO:0160016">
    <property type="term" value="F:CCACCA tRNA nucleotidyltransferase activity"/>
    <property type="evidence" value="ECO:0007669"/>
    <property type="project" value="RHEA"/>
</dbReference>
<evidence type="ECO:0000259" key="14">
    <source>
        <dbReference type="Pfam" id="PF13735"/>
    </source>
</evidence>
<comment type="subunit">
    <text evidence="11">Homodimer.</text>
</comment>
<dbReference type="InterPro" id="IPR032828">
    <property type="entry name" value="PolyA_RNA-bd"/>
</dbReference>
<feature type="binding site" evidence="11">
    <location>
        <position position="112"/>
    </location>
    <ligand>
        <name>ATP</name>
        <dbReference type="ChEBI" id="CHEBI:30616"/>
    </ligand>
</feature>
<comment type="miscellaneous">
    <text evidence="11">A single active site specifically recognizes both ATP and CTP and is responsible for their addition.</text>
</comment>
<keyword evidence="6 11" id="KW-0547">Nucleotide-binding</keyword>
<evidence type="ECO:0000256" key="8">
    <source>
        <dbReference type="ARBA" id="ARBA00022840"/>
    </source>
</evidence>
<dbReference type="InterPro" id="IPR002646">
    <property type="entry name" value="PolA_pol_head_dom"/>
</dbReference>
<dbReference type="AlphaFoldDB" id="A0A1H0CTL3"/>
<feature type="binding site" evidence="11">
    <location>
        <position position="31"/>
    </location>
    <ligand>
        <name>CTP</name>
        <dbReference type="ChEBI" id="CHEBI:37563"/>
    </ligand>
</feature>
<dbReference type="Proteomes" id="UP000199334">
    <property type="component" value="Unassembled WGS sequence"/>
</dbReference>
<keyword evidence="9 11" id="KW-0460">Magnesium</keyword>
<feature type="domain" description="CCA-adding enzyme C-terminal" evidence="14">
    <location>
        <begin position="264"/>
        <end position="393"/>
    </location>
</feature>
<keyword evidence="2 11" id="KW-0808">Transferase</keyword>
<feature type="binding site" evidence="11">
    <location>
        <position position="28"/>
    </location>
    <ligand>
        <name>CTP</name>
        <dbReference type="ChEBI" id="CHEBI:37563"/>
    </ligand>
</feature>
<feature type="binding site" evidence="11">
    <location>
        <position position="158"/>
    </location>
    <ligand>
        <name>CTP</name>
        <dbReference type="ChEBI" id="CHEBI:37563"/>
    </ligand>
</feature>
<dbReference type="CDD" id="cd05398">
    <property type="entry name" value="NT_ClassII-CCAase"/>
    <property type="match status" value="1"/>
</dbReference>
<feature type="binding site" evidence="11">
    <location>
        <position position="43"/>
    </location>
    <ligand>
        <name>Mg(2+)</name>
        <dbReference type="ChEBI" id="CHEBI:18420"/>
    </ligand>
</feature>
<evidence type="ECO:0000256" key="6">
    <source>
        <dbReference type="ARBA" id="ARBA00022741"/>
    </source>
</evidence>
<organism evidence="15 16">
    <name type="scientific">Tenuibacillus multivorans</name>
    <dbReference type="NCBI Taxonomy" id="237069"/>
    <lineage>
        <taxon>Bacteria</taxon>
        <taxon>Bacillati</taxon>
        <taxon>Bacillota</taxon>
        <taxon>Bacilli</taxon>
        <taxon>Bacillales</taxon>
        <taxon>Bacillaceae</taxon>
        <taxon>Tenuibacillus</taxon>
    </lineage>
</organism>
<dbReference type="InterPro" id="IPR032810">
    <property type="entry name" value="CCA-adding_enz_C"/>
</dbReference>
<dbReference type="GO" id="GO:0000287">
    <property type="term" value="F:magnesium ion binding"/>
    <property type="evidence" value="ECO:0007669"/>
    <property type="project" value="UniProtKB-UniRule"/>
</dbReference>
<dbReference type="SUPFAM" id="SSF81891">
    <property type="entry name" value="Poly A polymerase C-terminal region-like"/>
    <property type="match status" value="1"/>
</dbReference>
<evidence type="ECO:0000313" key="15">
    <source>
        <dbReference type="EMBL" id="SDN61021.1"/>
    </source>
</evidence>
<feature type="binding site" evidence="11">
    <location>
        <position position="31"/>
    </location>
    <ligand>
        <name>ATP</name>
        <dbReference type="ChEBI" id="CHEBI:30616"/>
    </ligand>
</feature>
<comment type="function">
    <text evidence="11">Catalyzes the addition and repair of the essential 3'-terminal CCA sequence in tRNAs without using a nucleic acid template. Adds these three nucleotides in the order of C, C, and A to the tRNA nucleotide-73, using CTP and ATP as substrates and producing inorganic pyrophosphate. tRNA 3'-terminal CCA addition is required both for tRNA processing and repair. Also involved in tRNA surveillance by mediating tandem CCA addition to generate a CCACCA at the 3' terminus of unstable tRNAs. While stable tRNAs receive only 3'-terminal CCA, unstable tRNAs are marked with CCACCA and rapidly degraded.</text>
</comment>
<evidence type="ECO:0000256" key="9">
    <source>
        <dbReference type="ARBA" id="ARBA00022842"/>
    </source>
</evidence>
<dbReference type="Pfam" id="PF13735">
    <property type="entry name" value="tRNA_NucTran2_2"/>
    <property type="match status" value="1"/>
</dbReference>
<dbReference type="Gene3D" id="3.30.460.10">
    <property type="entry name" value="Beta Polymerase, domain 2"/>
    <property type="match status" value="1"/>
</dbReference>
<dbReference type="GO" id="GO:0005524">
    <property type="term" value="F:ATP binding"/>
    <property type="evidence" value="ECO:0007669"/>
    <property type="project" value="UniProtKB-UniRule"/>
</dbReference>
<evidence type="ECO:0000256" key="7">
    <source>
        <dbReference type="ARBA" id="ARBA00022800"/>
    </source>
</evidence>
<comment type="similarity">
    <text evidence="11">Belongs to the tRNA nucleotidyltransferase/poly(A) polymerase family. Bacterial CCA-adding enzyme type 3 subfamily.</text>
</comment>
<keyword evidence="7 11" id="KW-0692">RNA repair</keyword>
<feature type="binding site" evidence="11">
    <location>
        <position position="158"/>
    </location>
    <ligand>
        <name>ATP</name>
        <dbReference type="ChEBI" id="CHEBI:30616"/>
    </ligand>
</feature>
<evidence type="ECO:0000259" key="13">
    <source>
        <dbReference type="Pfam" id="PF12627"/>
    </source>
</evidence>
<feature type="binding site" evidence="11">
    <location>
        <position position="155"/>
    </location>
    <ligand>
        <name>CTP</name>
        <dbReference type="ChEBI" id="CHEBI:37563"/>
    </ligand>
</feature>
<evidence type="ECO:0000313" key="16">
    <source>
        <dbReference type="Proteomes" id="UP000199334"/>
    </source>
</evidence>
<evidence type="ECO:0000256" key="4">
    <source>
        <dbReference type="ARBA" id="ARBA00022695"/>
    </source>
</evidence>
<dbReference type="Pfam" id="PF01743">
    <property type="entry name" value="PolyA_pol"/>
    <property type="match status" value="1"/>
</dbReference>
<keyword evidence="3 11" id="KW-0819">tRNA processing</keyword>
<gene>
    <name evidence="11" type="primary">cca</name>
    <name evidence="15" type="ORF">SAMN05216498_2662</name>
</gene>
<evidence type="ECO:0000256" key="5">
    <source>
        <dbReference type="ARBA" id="ARBA00022723"/>
    </source>
</evidence>
<dbReference type="GO" id="GO:0042245">
    <property type="term" value="P:RNA repair"/>
    <property type="evidence" value="ECO:0007669"/>
    <property type="project" value="UniProtKB-KW"/>
</dbReference>
<keyword evidence="8 11" id="KW-0067">ATP-binding</keyword>
<evidence type="ECO:0000259" key="12">
    <source>
        <dbReference type="Pfam" id="PF01743"/>
    </source>
</evidence>
<feature type="binding site" evidence="11">
    <location>
        <position position="161"/>
    </location>
    <ligand>
        <name>CTP</name>
        <dbReference type="ChEBI" id="CHEBI:37563"/>
    </ligand>
</feature>
<feature type="binding site" evidence="11">
    <location>
        <position position="41"/>
    </location>
    <ligand>
        <name>Mg(2+)</name>
        <dbReference type="ChEBI" id="CHEBI:18420"/>
    </ligand>
</feature>
<evidence type="ECO:0000256" key="3">
    <source>
        <dbReference type="ARBA" id="ARBA00022694"/>
    </source>
</evidence>
<feature type="binding site" evidence="11">
    <location>
        <position position="155"/>
    </location>
    <ligand>
        <name>ATP</name>
        <dbReference type="ChEBI" id="CHEBI:30616"/>
    </ligand>
</feature>
<dbReference type="GO" id="GO:0000049">
    <property type="term" value="F:tRNA binding"/>
    <property type="evidence" value="ECO:0007669"/>
    <property type="project" value="UniProtKB-UniRule"/>
</dbReference>
<dbReference type="Gene3D" id="1.10.246.80">
    <property type="match status" value="1"/>
</dbReference>
<dbReference type="InterPro" id="IPR043519">
    <property type="entry name" value="NT_sf"/>
</dbReference>
<feature type="domain" description="Poly A polymerase head" evidence="12">
    <location>
        <begin position="23"/>
        <end position="143"/>
    </location>
</feature>
<dbReference type="SUPFAM" id="SSF81301">
    <property type="entry name" value="Nucleotidyltransferase"/>
    <property type="match status" value="1"/>
</dbReference>
<dbReference type="GO" id="GO:0004810">
    <property type="term" value="F:CCA tRNA nucleotidyltransferase activity"/>
    <property type="evidence" value="ECO:0007669"/>
    <property type="project" value="UniProtKB-UniRule"/>
</dbReference>
<dbReference type="InterPro" id="IPR023068">
    <property type="entry name" value="CCA-adding_enz_firmicutes"/>
</dbReference>
<reference evidence="15 16" key="1">
    <citation type="submission" date="2016-10" db="EMBL/GenBank/DDBJ databases">
        <authorList>
            <person name="de Groot N.N."/>
        </authorList>
    </citation>
    <scope>NUCLEOTIDE SEQUENCE [LARGE SCALE GENOMIC DNA]</scope>
    <source>
        <strain evidence="15 16">CGMCC 1.3442</strain>
    </source>
</reference>
<evidence type="ECO:0000256" key="1">
    <source>
        <dbReference type="ARBA" id="ARBA00001946"/>
    </source>
</evidence>
<keyword evidence="4 11" id="KW-0548">Nucleotidyltransferase</keyword>
<dbReference type="RefSeq" id="WP_176753044.1">
    <property type="nucleotide sequence ID" value="NZ_BJVZ01000002.1"/>
</dbReference>
<sequence length="402" mass="46904">MLKEPFIQAKNIFDTFHQSGFECYFVGGSVRDYLSGRSIGDIDIATNAKPEDMQRIFPKTVPVGIEHGTVLILDQGHAFEVTTYRTESDYQDYRHPSHVSFVDDISIDLSRRDFTMNAIAMNFDEQLIDPFNGREDLKKGIIRTVRSPFDRFNEDPLRMLRGIRFVSQLNFNLDVDVKQAISKHRHLLKNISVERITDEMIKLLLNPFVNEALQLIQETEIHESLPIFEDKESLFQSLKQYRFTEQIDHPATAFSLLHLIEPTISIDKWAKQYKLSNDIKKNAKHLASCYNLFKDKGLTNYVLYQTKHDWLTSLLQLIRLKDSGEVNINDLKTQYDTLAIQSRKDLAISGGDLMKWFSHKKRGKWIGDLLEQIEYLVVENQLTNDEQAIEGWVREWEIREKD</sequence>
<evidence type="ECO:0000256" key="10">
    <source>
        <dbReference type="ARBA" id="ARBA00022884"/>
    </source>
</evidence>
<protein>
    <recommendedName>
        <fullName evidence="11">CCA-adding enzyme</fullName>
        <ecNumber evidence="11">2.7.7.72</ecNumber>
    </recommendedName>
    <alternativeName>
        <fullName evidence="11">CCA tRNA nucleotidyltransferase</fullName>
    </alternativeName>
    <alternativeName>
        <fullName evidence="11">tRNA CCA-pyrophosphorylase</fullName>
    </alternativeName>
    <alternativeName>
        <fullName evidence="11">tRNA adenylyl-/cytidylyl- transferase</fullName>
    </alternativeName>
    <alternativeName>
        <fullName evidence="11">tRNA nucleotidyltransferase</fullName>
    </alternativeName>
    <alternativeName>
        <fullName evidence="11">tRNA-NT</fullName>
    </alternativeName>
</protein>
<accession>A0A1H0CTL3</accession>
<feature type="binding site" evidence="11">
    <location>
        <position position="112"/>
    </location>
    <ligand>
        <name>CTP</name>
        <dbReference type="ChEBI" id="CHEBI:37563"/>
    </ligand>
</feature>
<comment type="catalytic activity">
    <reaction evidence="11">
        <text>a tRNA with a 3' CCA end + 2 CTP + ATP = a tRNA with a 3' CCACCA end + 3 diphosphate</text>
        <dbReference type="Rhea" id="RHEA:76235"/>
        <dbReference type="Rhea" id="RHEA-COMP:10468"/>
        <dbReference type="Rhea" id="RHEA-COMP:18655"/>
        <dbReference type="ChEBI" id="CHEBI:30616"/>
        <dbReference type="ChEBI" id="CHEBI:33019"/>
        <dbReference type="ChEBI" id="CHEBI:37563"/>
        <dbReference type="ChEBI" id="CHEBI:83071"/>
        <dbReference type="ChEBI" id="CHEBI:195187"/>
    </reaction>
</comment>
<keyword evidence="5 11" id="KW-0479">Metal-binding</keyword>
<comment type="catalytic activity">
    <reaction evidence="11">
        <text>a tRNA precursor + 2 CTP + ATP = a tRNA with a 3' CCA end + 3 diphosphate</text>
        <dbReference type="Rhea" id="RHEA:14433"/>
        <dbReference type="Rhea" id="RHEA-COMP:10465"/>
        <dbReference type="Rhea" id="RHEA-COMP:10468"/>
        <dbReference type="ChEBI" id="CHEBI:30616"/>
        <dbReference type="ChEBI" id="CHEBI:33019"/>
        <dbReference type="ChEBI" id="CHEBI:37563"/>
        <dbReference type="ChEBI" id="CHEBI:74896"/>
        <dbReference type="ChEBI" id="CHEBI:83071"/>
        <dbReference type="EC" id="2.7.7.72"/>
    </reaction>
</comment>
<dbReference type="EC" id="2.7.7.72" evidence="11"/>
<comment type="cofactor">
    <cofactor evidence="1 11">
        <name>Mg(2+)</name>
        <dbReference type="ChEBI" id="CHEBI:18420"/>
    </cofactor>
</comment>
<keyword evidence="10 11" id="KW-0694">RNA-binding</keyword>
<evidence type="ECO:0000256" key="11">
    <source>
        <dbReference type="HAMAP-Rule" id="MF_01263"/>
    </source>
</evidence>
<dbReference type="GO" id="GO:0001680">
    <property type="term" value="P:tRNA 3'-terminal CCA addition"/>
    <property type="evidence" value="ECO:0007669"/>
    <property type="project" value="UniProtKB-UniRule"/>
</dbReference>
<dbReference type="Gene3D" id="1.10.3090.10">
    <property type="entry name" value="cca-adding enzyme, domain 2"/>
    <property type="match status" value="1"/>
</dbReference>
<dbReference type="Pfam" id="PF12627">
    <property type="entry name" value="PolyA_pol_RNAbd"/>
    <property type="match status" value="1"/>
</dbReference>
<proteinExistence type="inferred from homology"/>
<evidence type="ECO:0000256" key="2">
    <source>
        <dbReference type="ARBA" id="ARBA00022679"/>
    </source>
</evidence>
<dbReference type="PANTHER" id="PTHR46173">
    <property type="entry name" value="CCA TRNA NUCLEOTIDYLTRANSFERASE 1, MITOCHONDRIAL"/>
    <property type="match status" value="1"/>
</dbReference>
<dbReference type="NCBIfam" id="NF009814">
    <property type="entry name" value="PRK13299.1"/>
    <property type="match status" value="1"/>
</dbReference>